<keyword evidence="2" id="KW-0328">Glycosyltransferase</keyword>
<dbReference type="Gene3D" id="3.90.550.10">
    <property type="entry name" value="Spore Coat Polysaccharide Biosynthesis Protein SpsA, Chain A"/>
    <property type="match status" value="1"/>
</dbReference>
<dbReference type="PANTHER" id="PTHR43630:SF1">
    <property type="entry name" value="POLY-BETA-1,6-N-ACETYL-D-GLUCOSAMINE SYNTHASE"/>
    <property type="match status" value="1"/>
</dbReference>
<evidence type="ECO:0000256" key="3">
    <source>
        <dbReference type="ARBA" id="ARBA00022679"/>
    </source>
</evidence>
<dbReference type="CDD" id="cd06423">
    <property type="entry name" value="CESA_like"/>
    <property type="match status" value="1"/>
</dbReference>
<dbReference type="AlphaFoldDB" id="A0A4R1GHK1"/>
<feature type="transmembrane region" description="Helical" evidence="4">
    <location>
        <begin position="351"/>
        <end position="375"/>
    </location>
</feature>
<evidence type="ECO:0000256" key="2">
    <source>
        <dbReference type="ARBA" id="ARBA00022676"/>
    </source>
</evidence>
<comment type="caution">
    <text evidence="6">The sequence shown here is derived from an EMBL/GenBank/DDBJ whole genome shotgun (WGS) entry which is preliminary data.</text>
</comment>
<feature type="transmembrane region" description="Helical" evidence="4">
    <location>
        <begin position="384"/>
        <end position="403"/>
    </location>
</feature>
<proteinExistence type="inferred from homology"/>
<dbReference type="PANTHER" id="PTHR43630">
    <property type="entry name" value="POLY-BETA-1,6-N-ACETYL-D-GLUCOSAMINE SYNTHASE"/>
    <property type="match status" value="1"/>
</dbReference>
<organism evidence="6 7">
    <name type="scientific">Phorcysia thermohydrogeniphila</name>
    <dbReference type="NCBI Taxonomy" id="936138"/>
    <lineage>
        <taxon>Bacteria</taxon>
        <taxon>Pseudomonadati</taxon>
        <taxon>Aquificota</taxon>
        <taxon>Aquificia</taxon>
        <taxon>Desulfurobacteriales</taxon>
        <taxon>Desulfurobacteriaceae</taxon>
        <taxon>Phorcysia</taxon>
    </lineage>
</organism>
<evidence type="ECO:0000313" key="6">
    <source>
        <dbReference type="EMBL" id="TCK06523.1"/>
    </source>
</evidence>
<dbReference type="RefSeq" id="WP_207891588.1">
    <property type="nucleotide sequence ID" value="NZ_SMFV01000001.1"/>
</dbReference>
<dbReference type="Pfam" id="PF00535">
    <property type="entry name" value="Glycos_transf_2"/>
    <property type="match status" value="1"/>
</dbReference>
<keyword evidence="4" id="KW-0472">Membrane</keyword>
<accession>A0A4R1GHK1</accession>
<dbReference type="Proteomes" id="UP000295777">
    <property type="component" value="Unassembled WGS sequence"/>
</dbReference>
<dbReference type="GO" id="GO:0016757">
    <property type="term" value="F:glycosyltransferase activity"/>
    <property type="evidence" value="ECO:0007669"/>
    <property type="project" value="UniProtKB-KW"/>
</dbReference>
<keyword evidence="4" id="KW-1133">Transmembrane helix</keyword>
<evidence type="ECO:0000259" key="5">
    <source>
        <dbReference type="Pfam" id="PF00535"/>
    </source>
</evidence>
<dbReference type="InterPro" id="IPR001173">
    <property type="entry name" value="Glyco_trans_2-like"/>
</dbReference>
<feature type="transmembrane region" description="Helical" evidence="4">
    <location>
        <begin position="324"/>
        <end position="345"/>
    </location>
</feature>
<keyword evidence="4" id="KW-0812">Transmembrane</keyword>
<feature type="transmembrane region" description="Helical" evidence="4">
    <location>
        <begin position="20"/>
        <end position="47"/>
    </location>
</feature>
<keyword evidence="3 6" id="KW-0808">Transferase</keyword>
<dbReference type="InterPro" id="IPR029044">
    <property type="entry name" value="Nucleotide-diphossugar_trans"/>
</dbReference>
<name>A0A4R1GHK1_9BACT</name>
<gene>
    <name evidence="6" type="ORF">CLV27_0324</name>
</gene>
<evidence type="ECO:0000313" key="7">
    <source>
        <dbReference type="Proteomes" id="UP000295777"/>
    </source>
</evidence>
<comment type="similarity">
    <text evidence="1">Belongs to the glycosyltransferase 2 family.</text>
</comment>
<evidence type="ECO:0000256" key="1">
    <source>
        <dbReference type="ARBA" id="ARBA00006739"/>
    </source>
</evidence>
<dbReference type="SUPFAM" id="SSF53448">
    <property type="entry name" value="Nucleotide-diphospho-sugar transferases"/>
    <property type="match status" value="1"/>
</dbReference>
<keyword evidence="7" id="KW-1185">Reference proteome</keyword>
<reference evidence="6 7" key="1">
    <citation type="submission" date="2019-03" db="EMBL/GenBank/DDBJ databases">
        <title>Genomic Encyclopedia of Archaeal and Bacterial Type Strains, Phase II (KMG-II): from individual species to whole genera.</title>
        <authorList>
            <person name="Goeker M."/>
        </authorList>
    </citation>
    <scope>NUCLEOTIDE SEQUENCE [LARGE SCALE GENOMIC DNA]</scope>
    <source>
        <strain evidence="6 7">DSM 24425</strain>
    </source>
</reference>
<dbReference type="EMBL" id="SMFV01000001">
    <property type="protein sequence ID" value="TCK06523.1"/>
    <property type="molecule type" value="Genomic_DNA"/>
</dbReference>
<feature type="domain" description="Glycosyltransferase 2-like" evidence="5">
    <location>
        <begin position="71"/>
        <end position="238"/>
    </location>
</feature>
<sequence length="433" mass="50963">MSYFESVIDFLSRHSLEELVFMFWPFFFFDLPRFVILDTLCLVYFGIKRRLERKKRQFARYMLYRENPLVSVIVPGKNEGKHIPALVASIKRQTYKNVELIIVDDGSDDDTPIILENLKRQGLIDKVFRCEVRGGKASAANLALRYAEGKFVVHLDADSHLKEDAIENIILPFYAYRDVGAVSGDIRVKNLNYNVLTDLQAVEYLKSISTGRIVTSMLDILRIVSGAFGAFRKDILDRIKGWDVGPGLDGDITLRIRKLGFKVVHEPEAVCYTSVPTSLLKLARQRYRWDRSLVRFRVRRHRDMLSPFNKNFRLSNALTVMENLFYNMVLNIKWWIYLFQTFFVYHHDLVFIFLINYLLYLGANVIEYAMAVLILGKTFRRGEFLLWIYLPLMPIYTGIYLRVVRTFAHFMELLFKVSYYDRWNPWKVSRLLK</sequence>
<protein>
    <submittedName>
        <fullName evidence="6">Cellulose synthase/poly-beta-1,6-N-acetylglucosamine synthase-like glycosyltransferase</fullName>
    </submittedName>
</protein>
<evidence type="ECO:0000256" key="4">
    <source>
        <dbReference type="SAM" id="Phobius"/>
    </source>
</evidence>